<feature type="transmembrane region" description="Helical" evidence="2">
    <location>
        <begin position="748"/>
        <end position="766"/>
    </location>
</feature>
<dbReference type="PIRSF" id="PIRSF035905">
    <property type="entry name" value="UCP035905_mp"/>
    <property type="match status" value="1"/>
</dbReference>
<feature type="transmembrane region" description="Helical" evidence="2">
    <location>
        <begin position="300"/>
        <end position="320"/>
    </location>
</feature>
<dbReference type="EMBL" id="JAUZVZ010000010">
    <property type="protein sequence ID" value="MDP4536246.1"/>
    <property type="molecule type" value="Genomic_DNA"/>
</dbReference>
<dbReference type="InterPro" id="IPR014600">
    <property type="entry name" value="UCP035905_mem"/>
</dbReference>
<evidence type="ECO:0000313" key="4">
    <source>
        <dbReference type="Proteomes" id="UP001231616"/>
    </source>
</evidence>
<evidence type="ECO:0000256" key="1">
    <source>
        <dbReference type="SAM" id="MobiDB-lite"/>
    </source>
</evidence>
<dbReference type="RefSeq" id="WP_305893512.1">
    <property type="nucleotide sequence ID" value="NZ_JAUZVZ010000010.1"/>
</dbReference>
<feature type="transmembrane region" description="Helical" evidence="2">
    <location>
        <begin position="865"/>
        <end position="882"/>
    </location>
</feature>
<keyword evidence="4" id="KW-1185">Reference proteome</keyword>
<name>A0ABT9GYX1_9GAMM</name>
<feature type="transmembrane region" description="Helical" evidence="2">
    <location>
        <begin position="375"/>
        <end position="403"/>
    </location>
</feature>
<comment type="caution">
    <text evidence="3">The sequence shown here is derived from an EMBL/GenBank/DDBJ whole genome shotgun (WGS) entry which is preliminary data.</text>
</comment>
<feature type="transmembrane region" description="Helical" evidence="2">
    <location>
        <begin position="580"/>
        <end position="599"/>
    </location>
</feature>
<protein>
    <submittedName>
        <fullName evidence="3">DUF2339 domain-containing protein</fullName>
    </submittedName>
</protein>
<feature type="transmembrane region" description="Helical" evidence="2">
    <location>
        <begin position="229"/>
        <end position="248"/>
    </location>
</feature>
<dbReference type="Pfam" id="PF10101">
    <property type="entry name" value="DUF2339"/>
    <property type="match status" value="2"/>
</dbReference>
<feature type="region of interest" description="Disordered" evidence="1">
    <location>
        <begin position="44"/>
        <end position="81"/>
    </location>
</feature>
<feature type="transmembrane region" description="Helical" evidence="2">
    <location>
        <begin position="773"/>
        <end position="790"/>
    </location>
</feature>
<feature type="transmembrane region" description="Helical" evidence="2">
    <location>
        <begin position="276"/>
        <end position="293"/>
    </location>
</feature>
<dbReference type="PANTHER" id="PTHR38434:SF1">
    <property type="entry name" value="BLL2549 PROTEIN"/>
    <property type="match status" value="1"/>
</dbReference>
<feature type="transmembrane region" description="Helical" evidence="2">
    <location>
        <begin position="138"/>
        <end position="156"/>
    </location>
</feature>
<keyword evidence="2" id="KW-0812">Transmembrane</keyword>
<feature type="transmembrane region" description="Helical" evidence="2">
    <location>
        <begin position="678"/>
        <end position="696"/>
    </location>
</feature>
<feature type="transmembrane region" description="Helical" evidence="2">
    <location>
        <begin position="326"/>
        <end position="343"/>
    </location>
</feature>
<feature type="transmembrane region" description="Helical" evidence="2">
    <location>
        <begin position="840"/>
        <end position="859"/>
    </location>
</feature>
<keyword evidence="2" id="KW-0472">Membrane</keyword>
<proteinExistence type="predicted"/>
<feature type="transmembrane region" description="Helical" evidence="2">
    <location>
        <begin position="168"/>
        <end position="187"/>
    </location>
</feature>
<feature type="transmembrane region" description="Helical" evidence="2">
    <location>
        <begin position="199"/>
        <end position="217"/>
    </location>
</feature>
<feature type="transmembrane region" description="Helical" evidence="2">
    <location>
        <begin position="810"/>
        <end position="828"/>
    </location>
</feature>
<accession>A0ABT9GYX1</accession>
<feature type="transmembrane region" description="Helical" evidence="2">
    <location>
        <begin position="708"/>
        <end position="728"/>
    </location>
</feature>
<keyword evidence="2" id="KW-1133">Transmembrane helix</keyword>
<feature type="transmembrane region" description="Helical" evidence="2">
    <location>
        <begin position="474"/>
        <end position="493"/>
    </location>
</feature>
<feature type="transmembrane region" description="Helical" evidence="2">
    <location>
        <begin position="541"/>
        <end position="568"/>
    </location>
</feature>
<organism evidence="3 4">
    <name type="scientific">Alkalimonas collagenimarina</name>
    <dbReference type="NCBI Taxonomy" id="400390"/>
    <lineage>
        <taxon>Bacteria</taxon>
        <taxon>Pseudomonadati</taxon>
        <taxon>Pseudomonadota</taxon>
        <taxon>Gammaproteobacteria</taxon>
        <taxon>Alkalimonas</taxon>
    </lineage>
</organism>
<reference evidence="3 4" key="1">
    <citation type="submission" date="2023-08" db="EMBL/GenBank/DDBJ databases">
        <authorList>
            <person name="Joshi A."/>
            <person name="Thite S."/>
        </authorList>
    </citation>
    <scope>NUCLEOTIDE SEQUENCE [LARGE SCALE GENOMIC DNA]</scope>
    <source>
        <strain evidence="3 4">AC40</strain>
    </source>
</reference>
<dbReference type="InterPro" id="IPR019286">
    <property type="entry name" value="DUF2339_TM"/>
</dbReference>
<sequence>MELLLILLSLALLAGSVLGWVAFIQLQSVRKQLRLLTQQLKNKPATLATPHTNQSSQSQQAVSRAADSPSSPAPATATVAPTQPVTQATVAKVTASKVADRPTIAAKSATARSVAGANSSQLWAQSLNWLEQQLIQRGMVWLGGIAMALGGIFLVRHSLDAGWFTAELRLIAASLLGFALIAFSEWLHQHDRGQSGLQHYAPAAFAGAGFITLYATILTAAQFYQLLPLWLAFVLLAAVALAASWFALRQGPVLAVLGIVGAYAVPALVSQDSGNTIALLLYTGFVTTSSVLVEQRVRRLWLWYLPMAGHMLWLGLSFAIASDSTLWFSWLALGLSFALLVWWPQLGYRARSLQLAHLPLTQWLPVRREDVLGGLLLLMALLVVVLTSAAVNFSAMLLLMLLLSAAAFSHSRTDFWLWSTLLLAAGYLLRHPIQNLTDNTLPLLLSPELLPAQLLIVLLSIIPLLGGSLRPDRLHWHSMLAVAPVLMLGISYATTSPAVQSQLQPLWLGYAALLTILQALLSRRSGMPLRAFIHSAGANFALTFCLVLLLSTAALTIAIALQLVLITLLSRKQQLPLPLWLIKLLVGLLLLRLTGAAVLDSYQQLTLLGLHWSFVLYPVVLLCFVIARKLWQNTGLTPWLEGACLHVLALFVTVQTQYWLATGSPLYALLEPAQLSPLVTAVHACNWLLLAIVYLWRSALAGSLQQLYRIAAMALLAAAALMHGYLSLEANPFATNANLGSWLLWNQLLPLWGLPALLCFLCARLVPVELRTLMLGVATGFALLFITASIRHFWQDGSIGIQLSTSMAEHFSYSVVYLLLAIAMVLSAQRQQWHHIRKAGFVLLSLVTLKVFLFDLAGLSGVLRALSFIGLGFSLVLLSWWFQRSSARPTDAEADTVKS</sequence>
<dbReference type="PANTHER" id="PTHR38434">
    <property type="entry name" value="BLL2549 PROTEIN"/>
    <property type="match status" value="1"/>
</dbReference>
<feature type="transmembrane region" description="Helical" evidence="2">
    <location>
        <begin position="505"/>
        <end position="521"/>
    </location>
</feature>
<evidence type="ECO:0000313" key="3">
    <source>
        <dbReference type="EMBL" id="MDP4536246.1"/>
    </source>
</evidence>
<feature type="compositionally biased region" description="Low complexity" evidence="1">
    <location>
        <begin position="54"/>
        <end position="81"/>
    </location>
</feature>
<gene>
    <name evidence="3" type="ORF">Q3O60_08605</name>
</gene>
<feature type="transmembrane region" description="Helical" evidence="2">
    <location>
        <begin position="443"/>
        <end position="462"/>
    </location>
</feature>
<evidence type="ECO:0000256" key="2">
    <source>
        <dbReference type="SAM" id="Phobius"/>
    </source>
</evidence>
<feature type="transmembrane region" description="Helical" evidence="2">
    <location>
        <begin position="605"/>
        <end position="627"/>
    </location>
</feature>
<dbReference type="Proteomes" id="UP001231616">
    <property type="component" value="Unassembled WGS sequence"/>
</dbReference>